<keyword evidence="1" id="KW-0378">Hydrolase</keyword>
<evidence type="ECO:0000313" key="4">
    <source>
        <dbReference type="Proteomes" id="UP000253606"/>
    </source>
</evidence>
<proteinExistence type="predicted"/>
<evidence type="ECO:0000313" key="3">
    <source>
        <dbReference type="EMBL" id="AXC15121.1"/>
    </source>
</evidence>
<protein>
    <submittedName>
        <fullName evidence="3">Rhamnogalacturonides degradation protein RhiN</fullName>
    </submittedName>
</protein>
<dbReference type="InterPro" id="IPR008928">
    <property type="entry name" value="6-hairpin_glycosidase_sf"/>
</dbReference>
<organism evidence="3 4">
    <name type="scientific">Acidisarcina polymorpha</name>
    <dbReference type="NCBI Taxonomy" id="2211140"/>
    <lineage>
        <taxon>Bacteria</taxon>
        <taxon>Pseudomonadati</taxon>
        <taxon>Acidobacteriota</taxon>
        <taxon>Terriglobia</taxon>
        <taxon>Terriglobales</taxon>
        <taxon>Acidobacteriaceae</taxon>
        <taxon>Acidisarcina</taxon>
    </lineage>
</organism>
<dbReference type="RefSeq" id="WP_114209754.1">
    <property type="nucleotide sequence ID" value="NZ_CP030840.1"/>
</dbReference>
<sequence>MKAPRNRARILLAVAWLALLSIPAPAQDISYFRDWPPGYSPREIGKRVAERFVSSPHQYDNNPTHYSEIDTWYGALAFASITHDAGLRDELIRRFDPYLPGGPDFVPLTALRSEDLSVLGIVPLEIGMQTGNKKYLTMGKQWADRQWETPRPDGLSIETRFWIDDMYMMTILQVEAYRATGDRIYLDHAALEMSVYCDKLQQPDGLFFHTLETPFYWGRGNGWVAAGMTELLTDLPENHPRRPRILEAYRLMMAALLKYQGRDGMWRQLIDHDEAWPETSASAMFEFAMVTGVKHGWLDAKTYGPAARRGWVAVAGYIDQNYDATNVCQGTNATNSVDYYLQRKRLTGDFHGQAPILWTINALLR</sequence>
<name>A0A2Z5G7T8_9BACT</name>
<dbReference type="GO" id="GO:0016787">
    <property type="term" value="F:hydrolase activity"/>
    <property type="evidence" value="ECO:0007669"/>
    <property type="project" value="UniProtKB-KW"/>
</dbReference>
<evidence type="ECO:0000256" key="1">
    <source>
        <dbReference type="ARBA" id="ARBA00022801"/>
    </source>
</evidence>
<evidence type="ECO:0000256" key="2">
    <source>
        <dbReference type="SAM" id="SignalP"/>
    </source>
</evidence>
<dbReference type="InterPro" id="IPR010905">
    <property type="entry name" value="Glyco_hydro_88"/>
</dbReference>
<dbReference type="GO" id="GO:0005975">
    <property type="term" value="P:carbohydrate metabolic process"/>
    <property type="evidence" value="ECO:0007669"/>
    <property type="project" value="InterPro"/>
</dbReference>
<dbReference type="EMBL" id="CP030840">
    <property type="protein sequence ID" value="AXC15121.1"/>
    <property type="molecule type" value="Genomic_DNA"/>
</dbReference>
<dbReference type="SUPFAM" id="SSF48208">
    <property type="entry name" value="Six-hairpin glycosidases"/>
    <property type="match status" value="1"/>
</dbReference>
<dbReference type="AlphaFoldDB" id="A0A2Z5G7T8"/>
<dbReference type="Proteomes" id="UP000253606">
    <property type="component" value="Chromosome"/>
</dbReference>
<dbReference type="KEGG" id="abas:ACPOL_5877"/>
<dbReference type="Pfam" id="PF07470">
    <property type="entry name" value="Glyco_hydro_88"/>
    <property type="match status" value="1"/>
</dbReference>
<dbReference type="PANTHER" id="PTHR33886:SF8">
    <property type="entry name" value="UNSATURATED RHAMNOGALACTURONAN HYDROLASE (EUROFUNG)"/>
    <property type="match status" value="1"/>
</dbReference>
<dbReference type="Gene3D" id="1.50.10.10">
    <property type="match status" value="1"/>
</dbReference>
<dbReference type="OrthoDB" id="9812931at2"/>
<feature type="signal peptide" evidence="2">
    <location>
        <begin position="1"/>
        <end position="26"/>
    </location>
</feature>
<feature type="chain" id="PRO_5016343690" evidence="2">
    <location>
        <begin position="27"/>
        <end position="365"/>
    </location>
</feature>
<accession>A0A2Z5G7T8</accession>
<keyword evidence="2" id="KW-0732">Signal</keyword>
<dbReference type="PANTHER" id="PTHR33886">
    <property type="entry name" value="UNSATURATED RHAMNOGALACTURONAN HYDROLASE (EUROFUNG)"/>
    <property type="match status" value="1"/>
</dbReference>
<dbReference type="InterPro" id="IPR012341">
    <property type="entry name" value="6hp_glycosidase-like_sf"/>
</dbReference>
<gene>
    <name evidence="3" type="ORF">ACPOL_5877</name>
</gene>
<keyword evidence="4" id="KW-1185">Reference proteome</keyword>
<reference evidence="3 4" key="1">
    <citation type="journal article" date="2018" name="Front. Microbiol.">
        <title>Hydrolytic Capabilities as a Key to Environmental Success: Chitinolytic and Cellulolytic Acidobacteria From Acidic Sub-arctic Soils and Boreal Peatlands.</title>
        <authorList>
            <person name="Belova S.E."/>
            <person name="Ravin N.V."/>
            <person name="Pankratov T.A."/>
            <person name="Rakitin A.L."/>
            <person name="Ivanova A.A."/>
            <person name="Beletsky A.V."/>
            <person name="Mardanov A.V."/>
            <person name="Sinninghe Damste J.S."/>
            <person name="Dedysh S.N."/>
        </authorList>
    </citation>
    <scope>NUCLEOTIDE SEQUENCE [LARGE SCALE GENOMIC DNA]</scope>
    <source>
        <strain evidence="3 4">SBC82</strain>
    </source>
</reference>
<dbReference type="InterPro" id="IPR052043">
    <property type="entry name" value="PolySaccharide_Degr_Enz"/>
</dbReference>